<evidence type="ECO:0008006" key="3">
    <source>
        <dbReference type="Google" id="ProtNLM"/>
    </source>
</evidence>
<evidence type="ECO:0000313" key="1">
    <source>
        <dbReference type="EMBL" id="VTN09808.1"/>
    </source>
</evidence>
<dbReference type="EMBL" id="CABDVU010000001">
    <property type="protein sequence ID" value="VTN09808.1"/>
    <property type="molecule type" value="Genomic_DNA"/>
</dbReference>
<reference evidence="1 2" key="1">
    <citation type="submission" date="2019-04" db="EMBL/GenBank/DDBJ databases">
        <authorList>
            <consortium name="Pathogen Informatics"/>
        </authorList>
    </citation>
    <scope>NUCLEOTIDE SEQUENCE [LARGE SCALE GENOMIC DNA]</scope>
    <source>
        <strain evidence="1 2">NCTC9185</strain>
    </source>
</reference>
<evidence type="ECO:0000313" key="2">
    <source>
        <dbReference type="Proteomes" id="UP000339249"/>
    </source>
</evidence>
<accession>A0A4U9D150</accession>
<organism evidence="1 2">
    <name type="scientific">Raoultella terrigena</name>
    <name type="common">Klebsiella terrigena</name>
    <dbReference type="NCBI Taxonomy" id="577"/>
    <lineage>
        <taxon>Bacteria</taxon>
        <taxon>Pseudomonadati</taxon>
        <taxon>Pseudomonadota</taxon>
        <taxon>Gammaproteobacteria</taxon>
        <taxon>Enterobacterales</taxon>
        <taxon>Enterobacteriaceae</taxon>
        <taxon>Klebsiella/Raoultella group</taxon>
        <taxon>Raoultella</taxon>
    </lineage>
</organism>
<proteinExistence type="predicted"/>
<dbReference type="Proteomes" id="UP000339249">
    <property type="component" value="Unassembled WGS sequence"/>
</dbReference>
<sequence>MSKESTLTNDQPYSHYDVLGPLMPARAFFFVIVDEPGKDGFLVRKIYASNYDPYLSKMDLSDAKVLSETNPERYGLVPKSYSAPYTVAEHVMGDNVSSYISTSSVFPEGSPRFEGKTIIVDIDKAVRSGAKLISTEAILKSLEDYKKQNPHLKKRIDRISNYVEDIDKEVLLHGKKIPASAIFTPETLKYTKYFTRGARVVQVTGIVFTAYDLEQATEKSIKNSSVKPITAEVIRQAGGWGAAMVGAKVGSAAGALVGVETGPGVILTGLVGGIIFGTAGYFGADWVADYIDEN</sequence>
<dbReference type="AlphaFoldDB" id="A0A4U9D150"/>
<gene>
    <name evidence="1" type="ORF">NCTC9185_01710</name>
</gene>
<protein>
    <recommendedName>
        <fullName evidence="3">Glycine zipper family protein</fullName>
    </recommendedName>
</protein>
<dbReference type="InterPro" id="IPR038283">
    <property type="entry name" value="Channel_colicin_C_sf"/>
</dbReference>
<name>A0A4U9D150_RAOTE</name>
<dbReference type="Gene3D" id="1.10.490.30">
    <property type="entry name" value="Colicin"/>
    <property type="match status" value="1"/>
</dbReference>